<gene>
    <name evidence="1" type="ORF">D9O29_01485</name>
</gene>
<organism evidence="1 2">
    <name type="scientific">Pantoea vagans</name>
    <dbReference type="NCBI Taxonomy" id="470934"/>
    <lineage>
        <taxon>Bacteria</taxon>
        <taxon>Pseudomonadati</taxon>
        <taxon>Pseudomonadota</taxon>
        <taxon>Gammaproteobacteria</taxon>
        <taxon>Enterobacterales</taxon>
        <taxon>Erwiniaceae</taxon>
        <taxon>Pantoea</taxon>
    </lineage>
</organism>
<dbReference type="EMBL" id="RCNL01000001">
    <property type="protein sequence ID" value="TXL80800.1"/>
    <property type="molecule type" value="Genomic_DNA"/>
</dbReference>
<name>A0ABY3LKG0_9GAMM</name>
<dbReference type="RefSeq" id="WP_147788356.1">
    <property type="nucleotide sequence ID" value="NZ_RCNL01000001.1"/>
</dbReference>
<dbReference type="Proteomes" id="UP000426772">
    <property type="component" value="Unassembled WGS sequence"/>
</dbReference>
<evidence type="ECO:0000313" key="2">
    <source>
        <dbReference type="Proteomes" id="UP000426772"/>
    </source>
</evidence>
<sequence>MNKAKPQDGSTVKGYQTLSYDEIGKMYQLKELSRQLIALLHQHGMDINTDPSLQNSPECWDAHERLREAHKDMQRDCIAACRAVARPDSNC</sequence>
<accession>A0ABY3LKG0</accession>
<protein>
    <submittedName>
        <fullName evidence="1">Uncharacterized protein</fullName>
    </submittedName>
</protein>
<keyword evidence="2" id="KW-1185">Reference proteome</keyword>
<comment type="caution">
    <text evidence="1">The sequence shown here is derived from an EMBL/GenBank/DDBJ whole genome shotgun (WGS) entry which is preliminary data.</text>
</comment>
<proteinExistence type="predicted"/>
<evidence type="ECO:0000313" key="1">
    <source>
        <dbReference type="EMBL" id="TXL80800.1"/>
    </source>
</evidence>
<reference evidence="1 2" key="1">
    <citation type="submission" date="2018-10" db="EMBL/GenBank/DDBJ databases">
        <title>Draft genome sequence of Pantoea vagans isolated from corpses of the sugarcane aphid Melanaphis sacchari Zehntner.</title>
        <authorList>
            <person name="Toledo E."/>
            <person name="Pena G."/>
            <person name="Lozano L."/>
        </authorList>
    </citation>
    <scope>NUCLEOTIDE SEQUENCE [LARGE SCALE GENOMIC DNA]</scope>
    <source>
        <strain evidence="1 2">ET-90</strain>
    </source>
</reference>